<accession>A0A2T2XG72</accession>
<evidence type="ECO:0008006" key="3">
    <source>
        <dbReference type="Google" id="ProtNLM"/>
    </source>
</evidence>
<dbReference type="PANTHER" id="PTHR37170">
    <property type="entry name" value="GLUTAREDOXIN-RELATED"/>
    <property type="match status" value="1"/>
</dbReference>
<evidence type="ECO:0000313" key="1">
    <source>
        <dbReference type="EMBL" id="PSR33505.1"/>
    </source>
</evidence>
<gene>
    <name evidence="1" type="ORF">C7B46_09495</name>
</gene>
<sequence length="143" mass="16529">MNPLSERDRQTLREMFRDLKFPVHLELFVEAGHQWSHDAESLLRDVVRVMPDLLRLEVWDVGHDNLLAALYGVQHVPTLVVADHRREDSGIRFIGLPTGYEFSVLIEALLDVSQNRIRLSDPSLNFIRNIEDDITLEVFVTPT</sequence>
<reference evidence="1 2" key="1">
    <citation type="journal article" date="2014" name="BMC Genomics">
        <title>Comparison of environmental and isolate Sulfobacillus genomes reveals diverse carbon, sulfur, nitrogen, and hydrogen metabolisms.</title>
        <authorList>
            <person name="Justice N.B."/>
            <person name="Norman A."/>
            <person name="Brown C.T."/>
            <person name="Singh A."/>
            <person name="Thomas B.C."/>
            <person name="Banfield J.F."/>
        </authorList>
    </citation>
    <scope>NUCLEOTIDE SEQUENCE [LARGE SCALE GENOMIC DNA]</scope>
    <source>
        <strain evidence="1">AMDSBA4</strain>
    </source>
</reference>
<organism evidence="1 2">
    <name type="scientific">Sulfobacillus benefaciens</name>
    <dbReference type="NCBI Taxonomy" id="453960"/>
    <lineage>
        <taxon>Bacteria</taxon>
        <taxon>Bacillati</taxon>
        <taxon>Bacillota</taxon>
        <taxon>Clostridia</taxon>
        <taxon>Eubacteriales</taxon>
        <taxon>Clostridiales Family XVII. Incertae Sedis</taxon>
        <taxon>Sulfobacillus</taxon>
    </lineage>
</organism>
<dbReference type="InterPro" id="IPR036249">
    <property type="entry name" value="Thioredoxin-like_sf"/>
</dbReference>
<protein>
    <recommendedName>
        <fullName evidence="3">Thioredoxin-like fold domain-containing protein</fullName>
    </recommendedName>
</protein>
<dbReference type="EMBL" id="PXYW01000019">
    <property type="protein sequence ID" value="PSR33505.1"/>
    <property type="molecule type" value="Genomic_DNA"/>
</dbReference>
<evidence type="ECO:0000313" key="2">
    <source>
        <dbReference type="Proteomes" id="UP000242972"/>
    </source>
</evidence>
<name>A0A2T2XG72_9FIRM</name>
<dbReference type="Proteomes" id="UP000242972">
    <property type="component" value="Unassembled WGS sequence"/>
</dbReference>
<comment type="caution">
    <text evidence="1">The sequence shown here is derived from an EMBL/GenBank/DDBJ whole genome shotgun (WGS) entry which is preliminary data.</text>
</comment>
<dbReference type="Gene3D" id="3.40.30.80">
    <property type="match status" value="1"/>
</dbReference>
<dbReference type="PANTHER" id="PTHR37170:SF1">
    <property type="entry name" value="GLUTAREDOXIN-LIKE PROTEIN"/>
    <property type="match status" value="1"/>
</dbReference>
<dbReference type="SUPFAM" id="SSF52833">
    <property type="entry name" value="Thioredoxin-like"/>
    <property type="match status" value="1"/>
</dbReference>
<proteinExistence type="predicted"/>
<dbReference type="AlphaFoldDB" id="A0A2T2XG72"/>